<evidence type="ECO:0008006" key="6">
    <source>
        <dbReference type="Google" id="ProtNLM"/>
    </source>
</evidence>
<keyword evidence="2" id="KW-1133">Transmembrane helix</keyword>
<feature type="compositionally biased region" description="Basic and acidic residues" evidence="1">
    <location>
        <begin position="66"/>
        <end position="79"/>
    </location>
</feature>
<keyword evidence="5" id="KW-1185">Reference proteome</keyword>
<feature type="transmembrane region" description="Helical" evidence="2">
    <location>
        <begin position="119"/>
        <end position="140"/>
    </location>
</feature>
<dbReference type="Proteomes" id="UP000324479">
    <property type="component" value="Unassembled WGS sequence"/>
</dbReference>
<dbReference type="EMBL" id="VWOX01000005">
    <property type="protein sequence ID" value="KAA5543699.1"/>
    <property type="molecule type" value="Genomic_DNA"/>
</dbReference>
<dbReference type="RefSeq" id="WP_150076451.1">
    <property type="nucleotide sequence ID" value="NZ_VWOX01000005.1"/>
</dbReference>
<keyword evidence="3" id="KW-0732">Signal</keyword>
<evidence type="ECO:0000256" key="3">
    <source>
        <dbReference type="SAM" id="SignalP"/>
    </source>
</evidence>
<organism evidence="4 5">
    <name type="scientific">Roseiconus nitratireducens</name>
    <dbReference type="NCBI Taxonomy" id="2605748"/>
    <lineage>
        <taxon>Bacteria</taxon>
        <taxon>Pseudomonadati</taxon>
        <taxon>Planctomycetota</taxon>
        <taxon>Planctomycetia</taxon>
        <taxon>Pirellulales</taxon>
        <taxon>Pirellulaceae</taxon>
        <taxon>Roseiconus</taxon>
    </lineage>
</organism>
<dbReference type="AlphaFoldDB" id="A0A5M6DC92"/>
<feature type="signal peptide" evidence="3">
    <location>
        <begin position="1"/>
        <end position="32"/>
    </location>
</feature>
<accession>A0A5M6DC92</accession>
<evidence type="ECO:0000256" key="2">
    <source>
        <dbReference type="SAM" id="Phobius"/>
    </source>
</evidence>
<gene>
    <name evidence="4" type="ORF">FYK55_10925</name>
</gene>
<feature type="chain" id="PRO_5024315765" description="DUF4129 domain-containing protein" evidence="3">
    <location>
        <begin position="33"/>
        <end position="289"/>
    </location>
</feature>
<keyword evidence="2" id="KW-0472">Membrane</keyword>
<evidence type="ECO:0000256" key="1">
    <source>
        <dbReference type="SAM" id="MobiDB-lite"/>
    </source>
</evidence>
<sequence length="289" mass="32091">MTQGRIRHRLHRTAVLVTVTLLLTAAPVQSRAQDQPAEAGVDLRQSLSSAPWYDAQSETLRPVEVPIRRDDSVNRDSRWLPKPKKLAKPDSTNNTTTGTTTGTGTSGGLFGTTLTLGNVFGWVLLLTIVLGTVGAIVFAISRAELNWNESESGKDAKSGGKGLPDEQTLERIKHLPPELRRTDVNLRTECERLMGQGRFDQAIILLLGHQLLLLDKHGMLRLSRGKTNGRYVRETRSHHEQCSVWLRQTADAFEQSYFGRHEIPSDVFDELWHQNTQLESAVQTAGGAI</sequence>
<evidence type="ECO:0000313" key="5">
    <source>
        <dbReference type="Proteomes" id="UP000324479"/>
    </source>
</evidence>
<comment type="caution">
    <text evidence="4">The sequence shown here is derived from an EMBL/GenBank/DDBJ whole genome shotgun (WGS) entry which is preliminary data.</text>
</comment>
<name>A0A5M6DC92_9BACT</name>
<evidence type="ECO:0000313" key="4">
    <source>
        <dbReference type="EMBL" id="KAA5543699.1"/>
    </source>
</evidence>
<protein>
    <recommendedName>
        <fullName evidence="6">DUF4129 domain-containing protein</fullName>
    </recommendedName>
</protein>
<proteinExistence type="predicted"/>
<feature type="compositionally biased region" description="Low complexity" evidence="1">
    <location>
        <begin position="92"/>
        <end position="103"/>
    </location>
</feature>
<feature type="region of interest" description="Disordered" evidence="1">
    <location>
        <begin position="63"/>
        <end position="107"/>
    </location>
</feature>
<reference evidence="4 5" key="1">
    <citation type="submission" date="2019-08" db="EMBL/GenBank/DDBJ databases">
        <authorList>
            <person name="Dhanesh K."/>
            <person name="Kumar G."/>
            <person name="Sasikala C."/>
            <person name="Venkata Ramana C."/>
        </authorList>
    </citation>
    <scope>NUCLEOTIDE SEQUENCE [LARGE SCALE GENOMIC DNA]</scope>
    <source>
        <strain evidence="4 5">JC645</strain>
    </source>
</reference>
<keyword evidence="2" id="KW-0812">Transmembrane</keyword>